<keyword evidence="1" id="KW-0732">Signal</keyword>
<dbReference type="PROSITE" id="PS50022">
    <property type="entry name" value="FA58C_3"/>
    <property type="match status" value="1"/>
</dbReference>
<dbReference type="Pfam" id="PF00652">
    <property type="entry name" value="Ricin_B_lectin"/>
    <property type="match status" value="2"/>
</dbReference>
<evidence type="ECO:0000259" key="2">
    <source>
        <dbReference type="PROSITE" id="PS50022"/>
    </source>
</evidence>
<evidence type="ECO:0000313" key="3">
    <source>
        <dbReference type="EMBL" id="MFC6080197.1"/>
    </source>
</evidence>
<comment type="caution">
    <text evidence="3">The sequence shown here is derived from an EMBL/GenBank/DDBJ whole genome shotgun (WGS) entry which is preliminary data.</text>
</comment>
<dbReference type="SMART" id="SM00458">
    <property type="entry name" value="RICIN"/>
    <property type="match status" value="2"/>
</dbReference>
<dbReference type="SUPFAM" id="SSF49785">
    <property type="entry name" value="Galactose-binding domain-like"/>
    <property type="match status" value="1"/>
</dbReference>
<dbReference type="PROSITE" id="PS50231">
    <property type="entry name" value="RICIN_B_LECTIN"/>
    <property type="match status" value="2"/>
</dbReference>
<proteinExistence type="predicted"/>
<evidence type="ECO:0000256" key="1">
    <source>
        <dbReference type="SAM" id="SignalP"/>
    </source>
</evidence>
<dbReference type="SUPFAM" id="SSF50370">
    <property type="entry name" value="Ricin B-like lectins"/>
    <property type="match status" value="2"/>
</dbReference>
<dbReference type="Gene3D" id="2.80.10.50">
    <property type="match status" value="2"/>
</dbReference>
<dbReference type="InterPro" id="IPR035992">
    <property type="entry name" value="Ricin_B-like_lectins"/>
</dbReference>
<sequence length="1435" mass="155164">MRRLLGVFVVLVMSAGIAVHALPAPPAHASAALWTTYSRNTLFAGYMRSKHNPESFKDTLLSMFLLSWRRHNRNVSEKDLRGQALYLRKVIDDAAAGATGESGDVKTVNTVFRVLRTLREVPKVGDIDVAPYIKTVLNYWDQWHKEDWEKALKETAQYWGSAAMSEWMRLYNTGTDEHYASVPEWAEGDDAFRNVWNGEVGYKYGIPANASWDWLSTVPEIRAILDLRALRNLVGRTPEYVNELRASDGITHELLVRLLGTVETAAKEAEDARAAAERANRRPPVPDQVRRYQEAVTAAEERQRAIDGAGAAIFIISSLIGFHDPEAAKDVRRVGEGTLQIISSISKFVPEIVGLGLAAALTGPGALVALGGITNGILTMLPVFTGEGPSDTDLVLGRLDLVREEIRGLGEYMESRFDRIEQGLNKLYGDMIAEFAKLDGSLEQIKGRLAEISLGLGQIEMKVDFYGQKQLEALGLAALNDFDTMKDLYIDYAQKNSGRPLTDHVGFGEAESAFYRAATQIAKHPTFVESENPDLAVALDNYKVYGLVSYLAGRARDDHDRAIPAEPRLVPNVTVWEQAANAYATLAIQNPDLAREKESSRARAIVDQGRLIQQVASSLSVPSADPGAGGRRTNKLFTGLMGDYKTALAGYASAVKAVMSAVLDGKDAELFGLPDQVVRNPAALDGPAELGSCGTGAAVTVPVPANARGRTLGDELMLAQILNPAGHGYSACADVQFVNVRDTDVPFLINADIRLVIHQSFTVNGSFVPIRTLQMTWPLGDPIPRHTASVRLPQLFAQTWPAQRPAFEAGAQVTSHNPQVITQMRQENQDRLSGLQLHFYKQLKEKLATPGSDAHRASGKLAAAVKKLRAYTQIALPVTVQADGVLHGLLWGANTAALPTDIPMPLPGDTAPPAGYLRAAYDTAIANYATCLPAEPGQPCTGTAHARFVPLAGQPWLDTTAKIVQEASGRCLDIYADKAAAGTPVVIYDCHGDHNQHWYPDGDGRIVARGGVCLGVQSGYARAVPCDGGAAQRWTVHPDGPIVHSTGKCLATYDGGTDNLSQAVITDCDGSAKQRWLSKLGTAPSLTGDPVSDTVALTAMARLDALGVQYANAFEHLWTSGQRQGERWPAVQDAIDKVTQADQSVHKPWAPHLMVDGWRVTASSQETQQVGGAAVNAIDQNVNTFWHSQASADYPHEITVDLMGAAGGSKIIEAVSHTPRQDGNVVGRVGKYEIHVSMDGSNWGAPVASGAFRDVASTQTVRFTPVQGRYVRLRALGEAAGRSRIAAVAELAVDAWNPPDPAARRLVLHTGSLRCLDVYDNSTAADAPVIIYDCHGAANQQWRKPLDTGAGPVRNKDGTCLDVKQEAELRVVVNTCGTAPAQQWEVRPDGTLHNTFWQRCAATRDQRRENLTGVVLVPCDGGDAGQVWGWDAMLP</sequence>
<dbReference type="Gene3D" id="2.60.120.260">
    <property type="entry name" value="Galactose-binding domain-like"/>
    <property type="match status" value="1"/>
</dbReference>
<dbReference type="InterPro" id="IPR008979">
    <property type="entry name" value="Galactose-bd-like_sf"/>
</dbReference>
<gene>
    <name evidence="3" type="ORF">ACFP1K_03435</name>
</gene>
<feature type="chain" id="PRO_5045260347" evidence="1">
    <location>
        <begin position="22"/>
        <end position="1435"/>
    </location>
</feature>
<keyword evidence="4" id="KW-1185">Reference proteome</keyword>
<reference evidence="4" key="1">
    <citation type="journal article" date="2019" name="Int. J. Syst. Evol. Microbiol.">
        <title>The Global Catalogue of Microorganisms (GCM) 10K type strain sequencing project: providing services to taxonomists for standard genome sequencing and annotation.</title>
        <authorList>
            <consortium name="The Broad Institute Genomics Platform"/>
            <consortium name="The Broad Institute Genome Sequencing Center for Infectious Disease"/>
            <person name="Wu L."/>
            <person name="Ma J."/>
        </authorList>
    </citation>
    <scope>NUCLEOTIDE SEQUENCE [LARGE SCALE GENOMIC DNA]</scope>
    <source>
        <strain evidence="4">JCM 30346</strain>
    </source>
</reference>
<dbReference type="InterPro" id="IPR000772">
    <property type="entry name" value="Ricin_B_lectin"/>
</dbReference>
<accession>A0ABW1NCC8</accession>
<dbReference type="Proteomes" id="UP001596137">
    <property type="component" value="Unassembled WGS sequence"/>
</dbReference>
<organism evidence="3 4">
    <name type="scientific">Sphaerisporangium aureirubrum</name>
    <dbReference type="NCBI Taxonomy" id="1544736"/>
    <lineage>
        <taxon>Bacteria</taxon>
        <taxon>Bacillati</taxon>
        <taxon>Actinomycetota</taxon>
        <taxon>Actinomycetes</taxon>
        <taxon>Streptosporangiales</taxon>
        <taxon>Streptosporangiaceae</taxon>
        <taxon>Sphaerisporangium</taxon>
    </lineage>
</organism>
<dbReference type="Pfam" id="PF00754">
    <property type="entry name" value="F5_F8_type_C"/>
    <property type="match status" value="1"/>
</dbReference>
<dbReference type="RefSeq" id="WP_380746975.1">
    <property type="nucleotide sequence ID" value="NZ_JBHSRF010000003.1"/>
</dbReference>
<dbReference type="EMBL" id="JBHSRF010000003">
    <property type="protein sequence ID" value="MFC6080197.1"/>
    <property type="molecule type" value="Genomic_DNA"/>
</dbReference>
<name>A0ABW1NCC8_9ACTN</name>
<dbReference type="CDD" id="cd00161">
    <property type="entry name" value="beta-trefoil_Ricin-like"/>
    <property type="match status" value="1"/>
</dbReference>
<evidence type="ECO:0000313" key="4">
    <source>
        <dbReference type="Proteomes" id="UP001596137"/>
    </source>
</evidence>
<feature type="signal peptide" evidence="1">
    <location>
        <begin position="1"/>
        <end position="21"/>
    </location>
</feature>
<feature type="domain" description="F5/8 type C" evidence="2">
    <location>
        <begin position="1148"/>
        <end position="1294"/>
    </location>
</feature>
<protein>
    <submittedName>
        <fullName evidence="3">Ricin-type beta-trefoil lectin domain protein</fullName>
    </submittedName>
</protein>
<dbReference type="InterPro" id="IPR000421">
    <property type="entry name" value="FA58C"/>
</dbReference>